<dbReference type="SMART" id="SM01161">
    <property type="entry name" value="DUF1767"/>
    <property type="match status" value="1"/>
</dbReference>
<name>A0ABD2Z314_9GENT</name>
<dbReference type="InterPro" id="IPR042470">
    <property type="entry name" value="RMI1_N_C_sf"/>
</dbReference>
<evidence type="ECO:0000313" key="8">
    <source>
        <dbReference type="Proteomes" id="UP001630127"/>
    </source>
</evidence>
<keyword evidence="8" id="KW-1185">Reference proteome</keyword>
<accession>A0ABD2Z314</accession>
<dbReference type="InterPro" id="IPR049363">
    <property type="entry name" value="RMI1_N"/>
</dbReference>
<dbReference type="InterPro" id="IPR013894">
    <property type="entry name" value="RMI1_OB"/>
</dbReference>
<dbReference type="EMBL" id="JBJUIK010000011">
    <property type="protein sequence ID" value="KAL3513884.1"/>
    <property type="molecule type" value="Genomic_DNA"/>
</dbReference>
<dbReference type="PANTHER" id="PTHR14790">
    <property type="entry name" value="RECQ-MEDIATED GENOME INSTABILITY PROTEIN 1 RMI1"/>
    <property type="match status" value="1"/>
</dbReference>
<protein>
    <recommendedName>
        <fullName evidence="2">RecQ-mediated genome instability protein 1</fullName>
    </recommendedName>
    <alternativeName>
        <fullName evidence="3">BLM-associated protein of 75 kDa homolog</fullName>
    </alternativeName>
</protein>
<dbReference type="Proteomes" id="UP001630127">
    <property type="component" value="Unassembled WGS sequence"/>
</dbReference>
<dbReference type="Pfam" id="PF21000">
    <property type="entry name" value="RMI1_N_N"/>
    <property type="match status" value="1"/>
</dbReference>
<dbReference type="Gene3D" id="2.40.50.770">
    <property type="entry name" value="RecQ-mediated genome instability protein Rmi1, C-terminal domain"/>
    <property type="match status" value="1"/>
</dbReference>
<dbReference type="AlphaFoldDB" id="A0ABD2Z314"/>
<evidence type="ECO:0000313" key="7">
    <source>
        <dbReference type="EMBL" id="KAL3513884.1"/>
    </source>
</evidence>
<gene>
    <name evidence="7" type="ORF">ACH5RR_026601</name>
</gene>
<evidence type="ECO:0000256" key="3">
    <source>
        <dbReference type="ARBA" id="ARBA00077519"/>
    </source>
</evidence>
<comment type="caution">
    <text evidence="7">The sequence shown here is derived from an EMBL/GenBank/DDBJ whole genome shotgun (WGS) entry which is preliminary data.</text>
</comment>
<dbReference type="Pfam" id="PF08585">
    <property type="entry name" value="RMI1_N_C"/>
    <property type="match status" value="1"/>
</dbReference>
<feature type="region of interest" description="Disordered" evidence="4">
    <location>
        <begin position="1"/>
        <end position="38"/>
    </location>
</feature>
<sequence length="394" mass="43503">MPRRHLRLVSSSSDEENDVVPSRQIPDIQAGEEEEEEDQIINDDVEIQLQTVNLSSSNSNANATSFNPTRITQPIPFNISDDDMDDVIIDDVPNPNYGGIDGILRRMGLNLKREWLDGCVGALESSVPGFSGSDDLAKAKLCFQQFLDADMNYCGAGVLPRNVDSLHLVDLKGPFVLQVDEIVNISSPLKNRYQKAAPGVKRCLKLSITDGVQRVFGMEYRPIKDLEVLSPAGMKIVICNVNVRRGILMLVPEVIEILGGKVEELDAALQRLVHEINKPPRGKRTRTGVVPPLATRATRAAWPEETVNVQEQINSSRTTMPLQVDEPGIASGIPASVGTVEHRREDDQANRSSAAEIDEVHMVAELEHVGRVTGEESYVPVDREEEIKNPRSHI</sequence>
<evidence type="ECO:0000256" key="1">
    <source>
        <dbReference type="ARBA" id="ARBA00006395"/>
    </source>
</evidence>
<organism evidence="7 8">
    <name type="scientific">Cinchona calisaya</name>
    <dbReference type="NCBI Taxonomy" id="153742"/>
    <lineage>
        <taxon>Eukaryota</taxon>
        <taxon>Viridiplantae</taxon>
        <taxon>Streptophyta</taxon>
        <taxon>Embryophyta</taxon>
        <taxon>Tracheophyta</taxon>
        <taxon>Spermatophyta</taxon>
        <taxon>Magnoliopsida</taxon>
        <taxon>eudicotyledons</taxon>
        <taxon>Gunneridae</taxon>
        <taxon>Pentapetalae</taxon>
        <taxon>asterids</taxon>
        <taxon>lamiids</taxon>
        <taxon>Gentianales</taxon>
        <taxon>Rubiaceae</taxon>
        <taxon>Cinchonoideae</taxon>
        <taxon>Cinchoneae</taxon>
        <taxon>Cinchona</taxon>
    </lineage>
</organism>
<evidence type="ECO:0000256" key="4">
    <source>
        <dbReference type="SAM" id="MobiDB-lite"/>
    </source>
</evidence>
<comment type="similarity">
    <text evidence="1">Belongs to the RMI1 family.</text>
</comment>
<feature type="domain" description="RecQ mediated genome instability protein 1 OB-fold" evidence="5">
    <location>
        <begin position="159"/>
        <end position="268"/>
    </location>
</feature>
<reference evidence="7 8" key="1">
    <citation type="submission" date="2024-11" db="EMBL/GenBank/DDBJ databases">
        <title>A near-complete genome assembly of Cinchona calisaya.</title>
        <authorList>
            <person name="Lian D.C."/>
            <person name="Zhao X.W."/>
            <person name="Wei L."/>
        </authorList>
    </citation>
    <scope>NUCLEOTIDE SEQUENCE [LARGE SCALE GENOMIC DNA]</scope>
    <source>
        <tissue evidence="7">Nenye</tissue>
    </source>
</reference>
<feature type="domain" description="RMI1 N-terminal" evidence="6">
    <location>
        <begin position="104"/>
        <end position="151"/>
    </location>
</feature>
<evidence type="ECO:0000259" key="5">
    <source>
        <dbReference type="Pfam" id="PF08585"/>
    </source>
</evidence>
<proteinExistence type="inferred from homology"/>
<evidence type="ECO:0000259" key="6">
    <source>
        <dbReference type="Pfam" id="PF21000"/>
    </source>
</evidence>
<dbReference type="FunFam" id="2.40.50.770:FF:000004">
    <property type="entry name" value="RecQ-mediated instability protein (DUF1767)"/>
    <property type="match status" value="1"/>
</dbReference>
<dbReference type="PANTHER" id="PTHR14790:SF15">
    <property type="entry name" value="RECQ-MEDIATED GENOME INSTABILITY PROTEIN 1"/>
    <property type="match status" value="1"/>
</dbReference>
<evidence type="ECO:0000256" key="2">
    <source>
        <dbReference type="ARBA" id="ARBA00018987"/>
    </source>
</evidence>